<dbReference type="PANTHER" id="PTHR22902">
    <property type="entry name" value="SESQUIPEDALIAN"/>
    <property type="match status" value="1"/>
</dbReference>
<evidence type="ECO:0000313" key="2">
    <source>
        <dbReference type="EMBL" id="CAG5129937.1"/>
    </source>
</evidence>
<dbReference type="PROSITE" id="PS50003">
    <property type="entry name" value="PH_DOMAIN"/>
    <property type="match status" value="1"/>
</dbReference>
<dbReference type="Pfam" id="PF00169">
    <property type="entry name" value="PH"/>
    <property type="match status" value="1"/>
</dbReference>
<dbReference type="AlphaFoldDB" id="A0A8S3ZK61"/>
<dbReference type="EMBL" id="CAJHNH020003767">
    <property type="protein sequence ID" value="CAG5129937.1"/>
    <property type="molecule type" value="Genomic_DNA"/>
</dbReference>
<dbReference type="OrthoDB" id="10261837at2759"/>
<proteinExistence type="predicted"/>
<sequence>MKIVNEKSLLHLATSDYLTDKEGYLYKKTELSKGFQKRWFVLKGNLLFYFGKKGEREPLGVIILEGYTIELAEDMENFVFMINFTGVESKAYYLGAKSQEMMESWMKILSCAGYDFMKLKILELQSRVEELSLTGVNLVKAAIKDGQILSHVYGTESACSSCDVDNKHAVGSWTLSDPSHDHGHPACSQCSKGSPAFGQVSCPVSSTPKVDLVTWPVLGLQSFTEMHDFVKQQIDRIPN</sequence>
<reference evidence="2" key="1">
    <citation type="submission" date="2021-04" db="EMBL/GenBank/DDBJ databases">
        <authorList>
            <consortium name="Molecular Ecology Group"/>
        </authorList>
    </citation>
    <scope>NUCLEOTIDE SEQUENCE</scope>
</reference>
<dbReference type="CDD" id="cd13288">
    <property type="entry name" value="PH_Ses"/>
    <property type="match status" value="1"/>
</dbReference>
<dbReference type="Proteomes" id="UP000678393">
    <property type="component" value="Unassembled WGS sequence"/>
</dbReference>
<dbReference type="GO" id="GO:0055037">
    <property type="term" value="C:recycling endosome"/>
    <property type="evidence" value="ECO:0007669"/>
    <property type="project" value="TreeGrafter"/>
</dbReference>
<feature type="domain" description="PH" evidence="1">
    <location>
        <begin position="18"/>
        <end position="114"/>
    </location>
</feature>
<protein>
    <recommendedName>
        <fullName evidence="1">PH domain-containing protein</fullName>
    </recommendedName>
</protein>
<organism evidence="2 3">
    <name type="scientific">Candidula unifasciata</name>
    <dbReference type="NCBI Taxonomy" id="100452"/>
    <lineage>
        <taxon>Eukaryota</taxon>
        <taxon>Metazoa</taxon>
        <taxon>Spiralia</taxon>
        <taxon>Lophotrochozoa</taxon>
        <taxon>Mollusca</taxon>
        <taxon>Gastropoda</taxon>
        <taxon>Heterobranchia</taxon>
        <taxon>Euthyneura</taxon>
        <taxon>Panpulmonata</taxon>
        <taxon>Eupulmonata</taxon>
        <taxon>Stylommatophora</taxon>
        <taxon>Helicina</taxon>
        <taxon>Helicoidea</taxon>
        <taxon>Geomitridae</taxon>
        <taxon>Candidula</taxon>
    </lineage>
</organism>
<dbReference type="GO" id="GO:0001881">
    <property type="term" value="P:receptor recycling"/>
    <property type="evidence" value="ECO:0007669"/>
    <property type="project" value="TreeGrafter"/>
</dbReference>
<dbReference type="GO" id="GO:0042147">
    <property type="term" value="P:retrograde transport, endosome to Golgi"/>
    <property type="evidence" value="ECO:0007669"/>
    <property type="project" value="TreeGrafter"/>
</dbReference>
<dbReference type="GO" id="GO:0007032">
    <property type="term" value="P:endosome organization"/>
    <property type="evidence" value="ECO:0007669"/>
    <property type="project" value="TreeGrafter"/>
</dbReference>
<dbReference type="InterPro" id="IPR011993">
    <property type="entry name" value="PH-like_dom_sf"/>
</dbReference>
<gene>
    <name evidence="2" type="ORF">CUNI_LOCUS15495</name>
</gene>
<dbReference type="Gene3D" id="2.30.29.30">
    <property type="entry name" value="Pleckstrin-homology domain (PH domain)/Phosphotyrosine-binding domain (PTB)"/>
    <property type="match status" value="1"/>
</dbReference>
<name>A0A8S3ZK61_9EUPU</name>
<dbReference type="SUPFAM" id="SSF50729">
    <property type="entry name" value="PH domain-like"/>
    <property type="match status" value="1"/>
</dbReference>
<accession>A0A8S3ZK61</accession>
<dbReference type="GO" id="GO:0005829">
    <property type="term" value="C:cytosol"/>
    <property type="evidence" value="ECO:0007669"/>
    <property type="project" value="GOC"/>
</dbReference>
<dbReference type="SMART" id="SM00233">
    <property type="entry name" value="PH"/>
    <property type="match status" value="1"/>
</dbReference>
<dbReference type="InterPro" id="IPR001849">
    <property type="entry name" value="PH_domain"/>
</dbReference>
<evidence type="ECO:0000313" key="3">
    <source>
        <dbReference type="Proteomes" id="UP000678393"/>
    </source>
</evidence>
<dbReference type="PANTHER" id="PTHR22902:SF53">
    <property type="entry name" value="INOSITOL PHOSPHATASE INTERACTING PROTEIN, ISOFORM A"/>
    <property type="match status" value="1"/>
</dbReference>
<comment type="caution">
    <text evidence="2">The sequence shown here is derived from an EMBL/GenBank/DDBJ whole genome shotgun (WGS) entry which is preliminary data.</text>
</comment>
<evidence type="ECO:0000259" key="1">
    <source>
        <dbReference type="PROSITE" id="PS50003"/>
    </source>
</evidence>
<dbReference type="GO" id="GO:0005802">
    <property type="term" value="C:trans-Golgi network"/>
    <property type="evidence" value="ECO:0007669"/>
    <property type="project" value="TreeGrafter"/>
</dbReference>
<keyword evidence="3" id="KW-1185">Reference proteome</keyword>
<dbReference type="InterPro" id="IPR045188">
    <property type="entry name" value="Boi1/Boi2-like"/>
</dbReference>
<dbReference type="GO" id="GO:0005769">
    <property type="term" value="C:early endosome"/>
    <property type="evidence" value="ECO:0007669"/>
    <property type="project" value="TreeGrafter"/>
</dbReference>